<evidence type="ECO:0000313" key="1">
    <source>
        <dbReference type="EMBL" id="MBD8129243.1"/>
    </source>
</evidence>
<gene>
    <name evidence="1" type="ORF">IFT41_24420</name>
</gene>
<keyword evidence="2" id="KW-1185">Reference proteome</keyword>
<organism evidence="1 2">
    <name type="scientific">Enterobacter agglomerans</name>
    <name type="common">Erwinia herbicola</name>
    <name type="synonym">Pantoea agglomerans</name>
    <dbReference type="NCBI Taxonomy" id="549"/>
    <lineage>
        <taxon>Bacteria</taxon>
        <taxon>Pseudomonadati</taxon>
        <taxon>Pseudomonadota</taxon>
        <taxon>Gammaproteobacteria</taxon>
        <taxon>Enterobacterales</taxon>
        <taxon>Erwiniaceae</taxon>
        <taxon>Pantoea</taxon>
        <taxon>Pantoea agglomerans group</taxon>
    </lineage>
</organism>
<reference evidence="1 2" key="1">
    <citation type="journal article" date="2020" name="FEMS Microbiol. Ecol.">
        <title>Temporal dynamics of bacterial communities during seed development and maturation.</title>
        <authorList>
            <person name="Chesneau G."/>
            <person name="Torres-Cortes G."/>
            <person name="Briand M."/>
            <person name="Darrasse A."/>
            <person name="Preveaux A."/>
            <person name="Marais C."/>
            <person name="Jacques M.A."/>
            <person name="Shade A."/>
            <person name="Barret M."/>
        </authorList>
    </citation>
    <scope>NUCLEOTIDE SEQUENCE [LARGE SCALE GENOMIC DNA]</scope>
    <source>
        <strain evidence="1 2">CFBP13709</strain>
    </source>
</reference>
<name>A0ACC5PVT5_ENTAG</name>
<sequence length="170" mass="18784">MFTETAAALSAAKQAYGLLKIIQEGRDAALISNAIGALREKITELQMYNVELAGLYHAEKQLSMQLADKNAKNELFAQQAQNYAIYKTGAGSVVYRSEHGTDAEVKPHYVCAHCYQNKIISILQPSPKITKVFSQDFISAFCPACSSTFVMHEAPLETMGRLSTNLFRLD</sequence>
<protein>
    <submittedName>
        <fullName evidence="1">Uncharacterized protein</fullName>
    </submittedName>
</protein>
<dbReference type="EMBL" id="JACYNR010000050">
    <property type="protein sequence ID" value="MBD8129243.1"/>
    <property type="molecule type" value="Genomic_DNA"/>
</dbReference>
<dbReference type="Proteomes" id="UP000610459">
    <property type="component" value="Unassembled WGS sequence"/>
</dbReference>
<accession>A0ACC5PVT5</accession>
<evidence type="ECO:0000313" key="2">
    <source>
        <dbReference type="Proteomes" id="UP000610459"/>
    </source>
</evidence>
<comment type="caution">
    <text evidence="1">The sequence shown here is derived from an EMBL/GenBank/DDBJ whole genome shotgun (WGS) entry which is preliminary data.</text>
</comment>
<proteinExistence type="predicted"/>